<dbReference type="RefSeq" id="WP_144304868.1">
    <property type="nucleotide sequence ID" value="NZ_QMIF01000004.1"/>
</dbReference>
<sequence>MPPKPLILFASSEMYPFSKTGGLGDVLGALPLALHRQGCNTAVVTPLYGRLNTSEYPLHLLYSDCPVGYPWAPITTDIYLADFHGMPVYFIHRDEYFDRRFYYNTYRGDYFDNCERFIFFSRAVLELSRLLETPPAVIHASDWQTALVPAYLYFARMSDPAWRDTRTVLTIHNLAFQGRFSSRLFWTSGLPPHAWSMDGAEYHGDFNLLKAGIAYSDMVTTVSPSYAREIRVSAECGCGLEGILTKRSDHVRGILNGADYDVWDPRDDRYLPCCYGAKDAEGKESCKSELLKELGLSDELMDKPVLGFIGRLREQKGIDLLLDILPELMKLDVGVVVLGEGDIVYEEQCLAAMEDYLGRFSARVSYTEDLAHRIQAGCDIFLMPSRYEPCGLTQIYALRYGTPPVATAVGGLSDTIVPYPDPEATGFTFRESEPEQFLEAIRQAVTVWQDHTAWSALRERAMRQEFTWDKAAHKYLDVYHALGAAV</sequence>
<evidence type="ECO:0000256" key="7">
    <source>
        <dbReference type="ARBA" id="ARBA00023056"/>
    </source>
</evidence>
<dbReference type="HAMAP" id="MF_00484">
    <property type="entry name" value="Glycogen_synth"/>
    <property type="match status" value="1"/>
</dbReference>
<dbReference type="EMBL" id="QMIF01000004">
    <property type="protein sequence ID" value="TVM34547.1"/>
    <property type="molecule type" value="Genomic_DNA"/>
</dbReference>
<comment type="caution">
    <text evidence="11">The sequence shown here is derived from an EMBL/GenBank/DDBJ whole genome shotgun (WGS) entry which is preliminary data.</text>
</comment>
<evidence type="ECO:0000256" key="5">
    <source>
        <dbReference type="ARBA" id="ARBA00022676"/>
    </source>
</evidence>
<dbReference type="PANTHER" id="PTHR45825">
    <property type="entry name" value="GRANULE-BOUND STARCH SYNTHASE 1, CHLOROPLASTIC/AMYLOPLASTIC"/>
    <property type="match status" value="1"/>
</dbReference>
<dbReference type="Pfam" id="PF00534">
    <property type="entry name" value="Glycos_transf_1"/>
    <property type="match status" value="1"/>
</dbReference>
<evidence type="ECO:0000256" key="1">
    <source>
        <dbReference type="ARBA" id="ARBA00001478"/>
    </source>
</evidence>
<feature type="domain" description="Glycosyl transferase family 1" evidence="9">
    <location>
        <begin position="301"/>
        <end position="448"/>
    </location>
</feature>
<feature type="binding site" evidence="8">
    <location>
        <position position="19"/>
    </location>
    <ligand>
        <name>ADP-alpha-D-glucose</name>
        <dbReference type="ChEBI" id="CHEBI:57498"/>
    </ligand>
</feature>
<dbReference type="Proteomes" id="UP000434052">
    <property type="component" value="Unassembled WGS sequence"/>
</dbReference>
<accession>A0A6P1ZIP7</accession>
<dbReference type="AlphaFoldDB" id="A0A6P1ZIP7"/>
<comment type="catalytic activity">
    <reaction evidence="1 8">
        <text>[(1-&gt;4)-alpha-D-glucosyl](n) + ADP-alpha-D-glucose = [(1-&gt;4)-alpha-D-glucosyl](n+1) + ADP + H(+)</text>
        <dbReference type="Rhea" id="RHEA:18189"/>
        <dbReference type="Rhea" id="RHEA-COMP:9584"/>
        <dbReference type="Rhea" id="RHEA-COMP:9587"/>
        <dbReference type="ChEBI" id="CHEBI:15378"/>
        <dbReference type="ChEBI" id="CHEBI:15444"/>
        <dbReference type="ChEBI" id="CHEBI:57498"/>
        <dbReference type="ChEBI" id="CHEBI:456216"/>
        <dbReference type="EC" id="2.4.1.21"/>
    </reaction>
</comment>
<dbReference type="Gene3D" id="3.40.50.2000">
    <property type="entry name" value="Glycogen Phosphorylase B"/>
    <property type="match status" value="2"/>
</dbReference>
<organism evidence="11 12">
    <name type="scientific">Oceanidesulfovibrio marinus</name>
    <dbReference type="NCBI Taxonomy" id="370038"/>
    <lineage>
        <taxon>Bacteria</taxon>
        <taxon>Pseudomonadati</taxon>
        <taxon>Thermodesulfobacteriota</taxon>
        <taxon>Desulfovibrionia</taxon>
        <taxon>Desulfovibrionales</taxon>
        <taxon>Desulfovibrionaceae</taxon>
        <taxon>Oceanidesulfovibrio</taxon>
    </lineage>
</organism>
<feature type="domain" description="Starch synthase catalytic" evidence="10">
    <location>
        <begin position="7"/>
        <end position="245"/>
    </location>
</feature>
<gene>
    <name evidence="8" type="primary">glgA</name>
    <name evidence="11" type="ORF">DQK91_08210</name>
</gene>
<dbReference type="InterPro" id="IPR001296">
    <property type="entry name" value="Glyco_trans_1"/>
</dbReference>
<comment type="similarity">
    <text evidence="4 8">Belongs to the glycosyltransferase 1 family. Bacterial/plant glycogen synthase subfamily.</text>
</comment>
<evidence type="ECO:0000256" key="8">
    <source>
        <dbReference type="HAMAP-Rule" id="MF_00484"/>
    </source>
</evidence>
<dbReference type="NCBIfam" id="TIGR02095">
    <property type="entry name" value="glgA"/>
    <property type="match status" value="1"/>
</dbReference>
<name>A0A6P1ZIP7_9BACT</name>
<dbReference type="NCBIfam" id="NF001899">
    <property type="entry name" value="PRK00654.1-2"/>
    <property type="match status" value="1"/>
</dbReference>
<dbReference type="InterPro" id="IPR011835">
    <property type="entry name" value="GS/SS"/>
</dbReference>
<proteinExistence type="inferred from homology"/>
<evidence type="ECO:0000256" key="3">
    <source>
        <dbReference type="ARBA" id="ARBA00004964"/>
    </source>
</evidence>
<protein>
    <recommendedName>
        <fullName evidence="8">Glycogen synthase</fullName>
        <ecNumber evidence="8">2.4.1.21</ecNumber>
    </recommendedName>
    <alternativeName>
        <fullName evidence="8">Starch [bacterial glycogen] synthase</fullName>
    </alternativeName>
</protein>
<evidence type="ECO:0000313" key="12">
    <source>
        <dbReference type="Proteomes" id="UP000434052"/>
    </source>
</evidence>
<dbReference type="Pfam" id="PF08323">
    <property type="entry name" value="Glyco_transf_5"/>
    <property type="match status" value="1"/>
</dbReference>
<evidence type="ECO:0000256" key="4">
    <source>
        <dbReference type="ARBA" id="ARBA00010281"/>
    </source>
</evidence>
<dbReference type="UniPathway" id="UPA00164"/>
<dbReference type="InterPro" id="IPR013534">
    <property type="entry name" value="Starch_synth_cat_dom"/>
</dbReference>
<evidence type="ECO:0000256" key="2">
    <source>
        <dbReference type="ARBA" id="ARBA00002764"/>
    </source>
</evidence>
<comment type="function">
    <text evidence="2 8">Synthesizes alpha-1,4-glucan chains using ADP-glucose.</text>
</comment>
<evidence type="ECO:0000256" key="6">
    <source>
        <dbReference type="ARBA" id="ARBA00022679"/>
    </source>
</evidence>
<keyword evidence="6 8" id="KW-0808">Transferase</keyword>
<dbReference type="GO" id="GO:0004373">
    <property type="term" value="F:alpha-1,4-glucan glucosyltransferase (UDP-glucose donor) activity"/>
    <property type="evidence" value="ECO:0007669"/>
    <property type="project" value="InterPro"/>
</dbReference>
<keyword evidence="7 8" id="KW-0320">Glycogen biosynthesis</keyword>
<comment type="pathway">
    <text evidence="3 8">Glycan biosynthesis; glycogen biosynthesis.</text>
</comment>
<dbReference type="GO" id="GO:0009011">
    <property type="term" value="F:alpha-1,4-glucan glucosyltransferase (ADP-glucose donor) activity"/>
    <property type="evidence" value="ECO:0007669"/>
    <property type="project" value="UniProtKB-UniRule"/>
</dbReference>
<evidence type="ECO:0000259" key="9">
    <source>
        <dbReference type="Pfam" id="PF00534"/>
    </source>
</evidence>
<dbReference type="GO" id="GO:0005978">
    <property type="term" value="P:glycogen biosynthetic process"/>
    <property type="evidence" value="ECO:0007669"/>
    <property type="project" value="UniProtKB-UniRule"/>
</dbReference>
<dbReference type="CDD" id="cd03791">
    <property type="entry name" value="GT5_Glycogen_synthase_DULL1-like"/>
    <property type="match status" value="1"/>
</dbReference>
<dbReference type="SUPFAM" id="SSF53756">
    <property type="entry name" value="UDP-Glycosyltransferase/glycogen phosphorylase"/>
    <property type="match status" value="1"/>
</dbReference>
<evidence type="ECO:0000259" key="10">
    <source>
        <dbReference type="Pfam" id="PF08323"/>
    </source>
</evidence>
<keyword evidence="5 8" id="KW-0328">Glycosyltransferase</keyword>
<reference evidence="11 12" key="1">
    <citation type="submission" date="2018-06" db="EMBL/GenBank/DDBJ databases">
        <title>Complete genome of Desulfovibrio marinus P48SEP.</title>
        <authorList>
            <person name="Crispim J.S."/>
            <person name="Vidigal P.M.P."/>
            <person name="Silva L.C.F."/>
            <person name="Araujo L.C."/>
            <person name="Laguardia C.N."/>
            <person name="Dias R.S."/>
            <person name="Sousa M.P."/>
            <person name="Paula S.O."/>
            <person name="Silva C."/>
        </authorList>
    </citation>
    <scope>NUCLEOTIDE SEQUENCE [LARGE SCALE GENOMIC DNA]</scope>
    <source>
        <strain evidence="11 12">P48SEP</strain>
    </source>
</reference>
<dbReference type="EC" id="2.4.1.21" evidence="8"/>
<evidence type="ECO:0000313" key="11">
    <source>
        <dbReference type="EMBL" id="TVM34547.1"/>
    </source>
</evidence>
<dbReference type="PANTHER" id="PTHR45825:SF11">
    <property type="entry name" value="ALPHA AMYLASE DOMAIN-CONTAINING PROTEIN"/>
    <property type="match status" value="1"/>
</dbReference>
<dbReference type="OrthoDB" id="9808590at2"/>